<dbReference type="Gene3D" id="2.40.50.140">
    <property type="entry name" value="Nucleic acid-binding proteins"/>
    <property type="match status" value="1"/>
</dbReference>
<evidence type="ECO:0000256" key="15">
    <source>
        <dbReference type="ARBA" id="ARBA00022842"/>
    </source>
</evidence>
<dbReference type="InterPro" id="IPR012340">
    <property type="entry name" value="NA-bd_OB-fold"/>
</dbReference>
<evidence type="ECO:0000256" key="13">
    <source>
        <dbReference type="ARBA" id="ARBA00022759"/>
    </source>
</evidence>
<protein>
    <recommendedName>
        <fullName evidence="4">Ribonuclease G</fullName>
    </recommendedName>
</protein>
<dbReference type="InterPro" id="IPR003029">
    <property type="entry name" value="S1_domain"/>
</dbReference>
<dbReference type="Pfam" id="PF20833">
    <property type="entry name" value="RNase_E_G_Thio"/>
    <property type="match status" value="1"/>
</dbReference>
<dbReference type="STRING" id="1286528.NHE_0107"/>
<gene>
    <name evidence="19" type="ORF">NHE_0107</name>
</gene>
<evidence type="ECO:0000256" key="2">
    <source>
        <dbReference type="ARBA" id="ARBA00004496"/>
    </source>
</evidence>
<accession>X5GVK8</accession>
<dbReference type="HOGENOM" id="CLU_003468_5_3_5"/>
<keyword evidence="9" id="KW-0819">tRNA processing</keyword>
<keyword evidence="14 19" id="KW-0378">Hydrolase</keyword>
<evidence type="ECO:0000256" key="10">
    <source>
        <dbReference type="ARBA" id="ARBA00022722"/>
    </source>
</evidence>
<evidence type="ECO:0000313" key="19">
    <source>
        <dbReference type="EMBL" id="AHX11077.1"/>
    </source>
</evidence>
<evidence type="ECO:0000256" key="1">
    <source>
        <dbReference type="ARBA" id="ARBA00001946"/>
    </source>
</evidence>
<dbReference type="GO" id="GO:0006364">
    <property type="term" value="P:rRNA processing"/>
    <property type="evidence" value="ECO:0007669"/>
    <property type="project" value="UniProtKB-KW"/>
</dbReference>
<evidence type="ECO:0000256" key="3">
    <source>
        <dbReference type="ARBA" id="ARBA00005663"/>
    </source>
</evidence>
<dbReference type="Pfam" id="PF00575">
    <property type="entry name" value="S1"/>
    <property type="match status" value="1"/>
</dbReference>
<dbReference type="GO" id="GO:0046872">
    <property type="term" value="F:metal ion binding"/>
    <property type="evidence" value="ECO:0007669"/>
    <property type="project" value="UniProtKB-KW"/>
</dbReference>
<dbReference type="GO" id="GO:0005737">
    <property type="term" value="C:cytoplasm"/>
    <property type="evidence" value="ECO:0007669"/>
    <property type="project" value="UniProtKB-SubCell"/>
</dbReference>
<dbReference type="GO" id="GO:0019843">
    <property type="term" value="F:rRNA binding"/>
    <property type="evidence" value="ECO:0007669"/>
    <property type="project" value="UniProtKB-KW"/>
</dbReference>
<dbReference type="PANTHER" id="PTHR30001:SF1">
    <property type="entry name" value="RIBONUCLEASE E_G-LIKE PROTEIN, CHLOROPLASTIC"/>
    <property type="match status" value="1"/>
</dbReference>
<evidence type="ECO:0000256" key="8">
    <source>
        <dbReference type="ARBA" id="ARBA00022552"/>
    </source>
</evidence>
<sequence>MKKILIDSTEDETRVAILKDGLLIGYDLESASNLPQKGNIYLGVVFRVDDSLQAAFVEYLPGEYGFLPFSEIPVTYFDLLEDVKVNAIAEDKHVYLYKNFNATEVIKKGLVIFVQVTKEKRRNKDVTLTAYVRLPNRYCVLMPFSKDFVLSKQISDEKAVNRLTQLVEEKIGDRKYGVIFKSYCENADEKNIINDYNLLVSQWDAIASRKEEGKAPRLIFREANLVKKILRDSYDSSVGAIIINDKHVYQETVDYVQSALYFDNHHVTLYEERLPLFDKYKVEAQIDSLYEENVPLRNGGYIVINTTEALTAIDVNSGRMKKETNIEETAYKVNMDAVVEIVRQLELRGIAGIIVIDLIDMSNSKYIANVEKALLDGFKRYKARVQITSINKFGLVTISKQRTRHNISEFHMAKCPQCGGKGKTLKLEYQVRRVFSSIYTSPPCREVSIITGPEMAAFLFNNYRSKIIRAEEEIGVKISIKVDVHMDPLKGFEISVQGKDKGVSISAIQEKNHDVAPISEGQVAIKETPIQSRSLASASRRSWVASWIRRLVGSQ</sequence>
<dbReference type="AlphaFoldDB" id="X5GVK8"/>
<dbReference type="Gene3D" id="3.40.1260.20">
    <property type="entry name" value="Ribonuclease E, catalytic domain"/>
    <property type="match status" value="1"/>
</dbReference>
<name>X5GVK8_9RICK</name>
<dbReference type="OrthoDB" id="9804278at2"/>
<comment type="subcellular location">
    <subcellularLocation>
        <location evidence="2">Cytoplasm</location>
    </subcellularLocation>
</comment>
<keyword evidence="6" id="KW-0963">Cytoplasm</keyword>
<keyword evidence="16" id="KW-0694">RNA-binding</keyword>
<keyword evidence="8" id="KW-0698">rRNA processing</keyword>
<feature type="domain" description="S1 motif" evidence="18">
    <location>
        <begin position="38"/>
        <end position="131"/>
    </location>
</feature>
<keyword evidence="10" id="KW-0540">Nuclease</keyword>
<evidence type="ECO:0000256" key="11">
    <source>
        <dbReference type="ARBA" id="ARBA00022723"/>
    </source>
</evidence>
<comment type="similarity">
    <text evidence="3">Belongs to the RNase E/G family. RNase G subfamily.</text>
</comment>
<dbReference type="KEGG" id="nhm:NHE_0107"/>
<dbReference type="SUPFAM" id="SSF50249">
    <property type="entry name" value="Nucleic acid-binding proteins"/>
    <property type="match status" value="1"/>
</dbReference>
<keyword evidence="7" id="KW-0997">Cell inner membrane</keyword>
<dbReference type="InterPro" id="IPR048583">
    <property type="entry name" value="RNase_E_G_thioredoxin-like"/>
</dbReference>
<evidence type="ECO:0000256" key="17">
    <source>
        <dbReference type="ARBA" id="ARBA00023136"/>
    </source>
</evidence>
<keyword evidence="11" id="KW-0479">Metal-binding</keyword>
<dbReference type="PROSITE" id="PS50126">
    <property type="entry name" value="S1"/>
    <property type="match status" value="1"/>
</dbReference>
<dbReference type="Proteomes" id="UP000023755">
    <property type="component" value="Chromosome"/>
</dbReference>
<evidence type="ECO:0000256" key="7">
    <source>
        <dbReference type="ARBA" id="ARBA00022519"/>
    </source>
</evidence>
<evidence type="ECO:0000256" key="5">
    <source>
        <dbReference type="ARBA" id="ARBA00022475"/>
    </source>
</evidence>
<dbReference type="InterPro" id="IPR004659">
    <property type="entry name" value="RNase_E/G"/>
</dbReference>
<keyword evidence="13" id="KW-0255">Endonuclease</keyword>
<dbReference type="GO" id="GO:0016787">
    <property type="term" value="F:hydrolase activity"/>
    <property type="evidence" value="ECO:0007669"/>
    <property type="project" value="UniProtKB-KW"/>
</dbReference>
<evidence type="ECO:0000313" key="20">
    <source>
        <dbReference type="Proteomes" id="UP000023755"/>
    </source>
</evidence>
<reference evidence="19 20" key="1">
    <citation type="submission" date="2014-03" db="EMBL/GenBank/DDBJ databases">
        <title>Sequencing and Comparison of Genomes and Transcriptome Profiles of Human Ehrlichiosis Agents.</title>
        <authorList>
            <person name="Lin M."/>
            <person name="Daugherty S.C."/>
            <person name="Nagaraj S."/>
            <person name="Cheng Z."/>
            <person name="Xiong Q."/>
            <person name="Lin F.-Y."/>
            <person name="Sengamalay N."/>
            <person name="Ott S."/>
            <person name="Godinez A."/>
            <person name="Tallon L.J."/>
            <person name="Sadzewicz L."/>
            <person name="Fraser C.M."/>
            <person name="Dunning Hotopp J.C."/>
            <person name="Rikihisa Y."/>
        </authorList>
    </citation>
    <scope>NUCLEOTIDE SEQUENCE [LARGE SCALE GENOMIC DNA]</scope>
    <source>
        <strain evidence="19 20">Oregon</strain>
    </source>
</reference>
<evidence type="ECO:0000259" key="18">
    <source>
        <dbReference type="PROSITE" id="PS50126"/>
    </source>
</evidence>
<dbReference type="GO" id="GO:0008033">
    <property type="term" value="P:tRNA processing"/>
    <property type="evidence" value="ECO:0007669"/>
    <property type="project" value="UniProtKB-KW"/>
</dbReference>
<dbReference type="GO" id="GO:0004540">
    <property type="term" value="F:RNA nuclease activity"/>
    <property type="evidence" value="ECO:0007669"/>
    <property type="project" value="InterPro"/>
</dbReference>
<proteinExistence type="inferred from homology"/>
<evidence type="ECO:0000256" key="12">
    <source>
        <dbReference type="ARBA" id="ARBA00022730"/>
    </source>
</evidence>
<evidence type="ECO:0000256" key="16">
    <source>
        <dbReference type="ARBA" id="ARBA00022884"/>
    </source>
</evidence>
<keyword evidence="17" id="KW-0472">Membrane</keyword>
<evidence type="ECO:0000256" key="4">
    <source>
        <dbReference type="ARBA" id="ARBA00017719"/>
    </source>
</evidence>
<evidence type="ECO:0000256" key="14">
    <source>
        <dbReference type="ARBA" id="ARBA00022801"/>
    </source>
</evidence>
<dbReference type="InterPro" id="IPR019307">
    <property type="entry name" value="RNA-bd_AU-1/RNase_E/G"/>
</dbReference>
<comment type="cofactor">
    <cofactor evidence="1">
        <name>Mg(2+)</name>
        <dbReference type="ChEBI" id="CHEBI:18420"/>
    </cofactor>
</comment>
<keyword evidence="12" id="KW-0699">rRNA-binding</keyword>
<keyword evidence="15" id="KW-0460">Magnesium</keyword>
<evidence type="ECO:0000256" key="9">
    <source>
        <dbReference type="ARBA" id="ARBA00022694"/>
    </source>
</evidence>
<organism evidence="19 20">
    <name type="scientific">Neorickettsia helminthoeca str. Oregon</name>
    <dbReference type="NCBI Taxonomy" id="1286528"/>
    <lineage>
        <taxon>Bacteria</taxon>
        <taxon>Pseudomonadati</taxon>
        <taxon>Pseudomonadota</taxon>
        <taxon>Alphaproteobacteria</taxon>
        <taxon>Rickettsiales</taxon>
        <taxon>Anaplasmataceae</taxon>
        <taxon>Neorickettsia</taxon>
    </lineage>
</organism>
<dbReference type="SMART" id="SM00316">
    <property type="entry name" value="S1"/>
    <property type="match status" value="1"/>
</dbReference>
<dbReference type="GO" id="GO:0004519">
    <property type="term" value="F:endonuclease activity"/>
    <property type="evidence" value="ECO:0007669"/>
    <property type="project" value="UniProtKB-KW"/>
</dbReference>
<keyword evidence="5" id="KW-1003">Cell membrane</keyword>
<dbReference type="NCBIfam" id="TIGR00757">
    <property type="entry name" value="RNaseEG"/>
    <property type="match status" value="1"/>
</dbReference>
<evidence type="ECO:0000256" key="6">
    <source>
        <dbReference type="ARBA" id="ARBA00022490"/>
    </source>
</evidence>
<dbReference type="EMBL" id="CP007481">
    <property type="protein sequence ID" value="AHX11077.1"/>
    <property type="molecule type" value="Genomic_DNA"/>
</dbReference>
<dbReference type="Pfam" id="PF10150">
    <property type="entry name" value="RNase_E_G"/>
    <property type="match status" value="1"/>
</dbReference>
<dbReference type="RefSeq" id="WP_038558807.1">
    <property type="nucleotide sequence ID" value="NZ_CP007481.1"/>
</dbReference>
<dbReference type="PANTHER" id="PTHR30001">
    <property type="entry name" value="RIBONUCLEASE"/>
    <property type="match status" value="1"/>
</dbReference>
<dbReference type="CDD" id="cd04453">
    <property type="entry name" value="S1_RNase_E"/>
    <property type="match status" value="1"/>
</dbReference>
<keyword evidence="20" id="KW-1185">Reference proteome</keyword>